<evidence type="ECO:0000259" key="2">
    <source>
        <dbReference type="PROSITE" id="PS50090"/>
    </source>
</evidence>
<dbReference type="Proteomes" id="UP001497512">
    <property type="component" value="Chromosome 7"/>
</dbReference>
<feature type="compositionally biased region" description="Basic and acidic residues" evidence="1">
    <location>
        <begin position="1"/>
        <end position="20"/>
    </location>
</feature>
<dbReference type="PANTHER" id="PTHR33129">
    <property type="entry name" value="PROTEIN KINASE DOMAIN-CONTAINING PROTEIN-RELATED"/>
    <property type="match status" value="1"/>
</dbReference>
<dbReference type="Gene3D" id="1.10.10.60">
    <property type="entry name" value="Homeodomain-like"/>
    <property type="match status" value="1"/>
</dbReference>
<feature type="region of interest" description="Disordered" evidence="1">
    <location>
        <begin position="299"/>
        <end position="319"/>
    </location>
</feature>
<dbReference type="InterPro" id="IPR001005">
    <property type="entry name" value="SANT/Myb"/>
</dbReference>
<protein>
    <recommendedName>
        <fullName evidence="2">Myb-like domain-containing protein</fullName>
    </recommendedName>
</protein>
<evidence type="ECO:0000313" key="4">
    <source>
        <dbReference type="Proteomes" id="UP001497512"/>
    </source>
</evidence>
<dbReference type="Pfam" id="PF13837">
    <property type="entry name" value="Myb_DNA-bind_4"/>
    <property type="match status" value="1"/>
</dbReference>
<feature type="compositionally biased region" description="Basic and acidic residues" evidence="1">
    <location>
        <begin position="32"/>
        <end position="61"/>
    </location>
</feature>
<feature type="domain" description="Myb-like" evidence="2">
    <location>
        <begin position="96"/>
        <end position="165"/>
    </location>
</feature>
<gene>
    <name evidence="3" type="ORF">CSSPTR1EN2_LOCUS20791</name>
</gene>
<reference evidence="3" key="1">
    <citation type="submission" date="2024-02" db="EMBL/GenBank/DDBJ databases">
        <authorList>
            <consortium name="ELIXIR-Norway"/>
            <consortium name="Elixir Norway"/>
        </authorList>
    </citation>
    <scope>NUCLEOTIDE SEQUENCE</scope>
</reference>
<name>A0ABP0UWC1_9BRYO</name>
<feature type="region of interest" description="Disordered" evidence="1">
    <location>
        <begin position="242"/>
        <end position="283"/>
    </location>
</feature>
<dbReference type="InterPro" id="IPR052980">
    <property type="entry name" value="Crinkler_effector"/>
</dbReference>
<proteinExistence type="predicted"/>
<dbReference type="PROSITE" id="PS50090">
    <property type="entry name" value="MYB_LIKE"/>
    <property type="match status" value="1"/>
</dbReference>
<keyword evidence="4" id="KW-1185">Reference proteome</keyword>
<feature type="region of interest" description="Disordered" evidence="1">
    <location>
        <begin position="1"/>
        <end position="66"/>
    </location>
</feature>
<evidence type="ECO:0000256" key="1">
    <source>
        <dbReference type="SAM" id="MobiDB-lite"/>
    </source>
</evidence>
<organism evidence="3 4">
    <name type="scientific">Sphagnum troendelagicum</name>
    <dbReference type="NCBI Taxonomy" id="128251"/>
    <lineage>
        <taxon>Eukaryota</taxon>
        <taxon>Viridiplantae</taxon>
        <taxon>Streptophyta</taxon>
        <taxon>Embryophyta</taxon>
        <taxon>Bryophyta</taxon>
        <taxon>Sphagnophytina</taxon>
        <taxon>Sphagnopsida</taxon>
        <taxon>Sphagnales</taxon>
        <taxon>Sphagnaceae</taxon>
        <taxon>Sphagnum</taxon>
    </lineage>
</organism>
<sequence>MEPPERTDANTEDEKQKDAAIAEGTNFEDISVDIRDTEDPKVDDRKLEDVKMEEDMKIDDAKMDDELDDSPIEETTIGEEGADEIIRARSKERNGVKRTRNTKWNESETLTLIAATHAESQKHPNSLKRGGLNYQRKWVAMAERCRALGVQRSPHQLKKRWNSLHSNYVHIKQWQSRPGTADFWAMDRKERMNHKLPAYFDDVFYKALEHPSSVVLPIPVTSASKLGSKSVKPVVADSVEQGTSAGDDALDSSEDNGRSTFPVITFPPPFSQPPPLPPLPSLPSLQLPLPLSLPQLQMPPHFPALSRPPRAPGPAPSSVGNGLAPIQPEDLKSVWLETFLLGFSVDPKVIKALETEEVTVKVLVDEGTEEGVYKLLRMVAEATGVKITVGQQARVWHAVRQWQDNKRKAQELEGPENLCIFARGVVAKEQQHGHFLKVAADPLGNFVGPFLIWVRECYEDLRRIINNHLRGSKYNRFIVLGTEGTGKSLFGVFWVLQMAAQRVKVVWKINQQHFLLDFSDSVNPRVISPCKVEDLANVFDDPSAWYVIDTQQETSLHYRCKMLLVCSTKPSNYKEFQKNARSLMLYMPVWTEVEIKTFLEEFEVWRPEYGNMHVNLREQALRNFSKLGGIPRYVLDNRKRTEGVASLNAAMNSLTKSSLLPLLTGEYMETTSDKIVHIRVDDTHEYETASFCYAAPSIQQEIGQKFVQLDKVEACTWLTNNIDNTPIAHLWGHLFEHVAHSILQEGGSFKRKRVTVDGNPMECSNLELQQTLSQHTFHAADDLKALGDGTYCTRSPLTNFESIDAVITPNRFFQMFKWTSNNSSQGYKVLVLQQLDTVLGQAMYELHAVVPMQRYDETSFRRWINNGGGGGGHVNNLLQKFEQYVVGVELHDTRLLGI</sequence>
<dbReference type="EMBL" id="OZ019899">
    <property type="protein sequence ID" value="CAK9231612.1"/>
    <property type="molecule type" value="Genomic_DNA"/>
</dbReference>
<dbReference type="PANTHER" id="PTHR33129:SF1">
    <property type="entry name" value="ATP-BINDING PROTEIN"/>
    <property type="match status" value="1"/>
</dbReference>
<evidence type="ECO:0000313" key="3">
    <source>
        <dbReference type="EMBL" id="CAK9231612.1"/>
    </source>
</evidence>
<feature type="compositionally biased region" description="Low complexity" evidence="1">
    <location>
        <begin position="299"/>
        <end position="308"/>
    </location>
</feature>
<accession>A0ABP0UWC1</accession>
<feature type="compositionally biased region" description="Pro residues" evidence="1">
    <location>
        <begin position="265"/>
        <end position="281"/>
    </location>
</feature>
<dbReference type="InterPro" id="IPR044822">
    <property type="entry name" value="Myb_DNA-bind_4"/>
</dbReference>